<evidence type="ECO:0000313" key="8">
    <source>
        <dbReference type="Proteomes" id="UP000595446"/>
    </source>
</evidence>
<sequence>MAVDGMTTPRCRNTPLLPVVLQTRVNGSCRAGDRLLVFSICADTGAARWAAVVAVTEVGGASASAAFEGASTGPITRGSVARVGTATVLTALCGYAVIYLAARDLAPAGFSVFGVFWGAFGLATGAANGLLQETTREVRTARYTDMLPDGRTHPLRVAALVGVAAAVVIAGSSTLWSRQVFVDARWLSVGLLSVGLASFCVHATLLGVLAGADRWSQYGALMVTDATIRVAVALTTFVIGWGLRGYLWATVAGATAWLIVLIASPATRAAARLLTPVSTAAFLRGVGHSITAAGASAILVMGFPVLLKATSAELGAEGGVVILAVTLTRAPLLVPLTAMQGNLIAHFVDERTDRLRALIGPAAVVGAIGAVGVVAAALVGPWLLRAGFGPGYHAASALLAWLTAAALAIAMLTLTGAAAVAAALHRAYALGWVGATLASTLLLLLPMPLGTRTVVALLCGPLVGIAIHLAALARPRG</sequence>
<evidence type="ECO:0000256" key="2">
    <source>
        <dbReference type="ARBA" id="ARBA00022475"/>
    </source>
</evidence>
<dbReference type="EMBL" id="AP024237">
    <property type="protein sequence ID" value="BCO33924.1"/>
    <property type="molecule type" value="Genomic_DNA"/>
</dbReference>
<evidence type="ECO:0000256" key="6">
    <source>
        <dbReference type="SAM" id="Phobius"/>
    </source>
</evidence>
<keyword evidence="4 6" id="KW-1133">Transmembrane helix</keyword>
<evidence type="ECO:0000313" key="7">
    <source>
        <dbReference type="EMBL" id="BCO33924.1"/>
    </source>
</evidence>
<comment type="subcellular location">
    <subcellularLocation>
        <location evidence="1">Cell membrane</location>
        <topology evidence="1">Multi-pass membrane protein</topology>
    </subcellularLocation>
</comment>
<feature type="transmembrane region" description="Helical" evidence="6">
    <location>
        <begin position="427"/>
        <end position="447"/>
    </location>
</feature>
<protein>
    <recommendedName>
        <fullName evidence="9">Polysaccharide biosynthesis protein</fullName>
    </recommendedName>
</protein>
<feature type="transmembrane region" description="Helical" evidence="6">
    <location>
        <begin position="357"/>
        <end position="378"/>
    </location>
</feature>
<feature type="transmembrane region" description="Helical" evidence="6">
    <location>
        <begin position="285"/>
        <end position="307"/>
    </location>
</feature>
<feature type="transmembrane region" description="Helical" evidence="6">
    <location>
        <begin position="319"/>
        <end position="345"/>
    </location>
</feature>
<dbReference type="GO" id="GO:0005886">
    <property type="term" value="C:plasma membrane"/>
    <property type="evidence" value="ECO:0007669"/>
    <property type="project" value="UniProtKB-SubCell"/>
</dbReference>
<dbReference type="InterPro" id="IPR050833">
    <property type="entry name" value="Poly_Biosynth_Transport"/>
</dbReference>
<keyword evidence="2" id="KW-1003">Cell membrane</keyword>
<dbReference type="AlphaFoldDB" id="A0A7R7GQG7"/>
<dbReference type="Proteomes" id="UP000595446">
    <property type="component" value="Chromosome"/>
</dbReference>
<evidence type="ECO:0000256" key="3">
    <source>
        <dbReference type="ARBA" id="ARBA00022692"/>
    </source>
</evidence>
<evidence type="ECO:0000256" key="5">
    <source>
        <dbReference type="ARBA" id="ARBA00023136"/>
    </source>
</evidence>
<keyword evidence="5 6" id="KW-0472">Membrane</keyword>
<feature type="transmembrane region" description="Helical" evidence="6">
    <location>
        <begin position="245"/>
        <end position="264"/>
    </location>
</feature>
<accession>A0A7R7GQG7</accession>
<name>A0A7R7GQG7_9MYCO</name>
<evidence type="ECO:0008006" key="9">
    <source>
        <dbReference type="Google" id="ProtNLM"/>
    </source>
</evidence>
<proteinExistence type="predicted"/>
<reference evidence="7 8" key="1">
    <citation type="submission" date="2020-12" db="EMBL/GenBank/DDBJ databases">
        <title>Complete genome sequence of Mycobacterium heckeshornense JCM 15655T, closely related to a pathogenic non-tuberculous mycobacterial species Mycobacterium xenopi.</title>
        <authorList>
            <person name="Yoshida M."/>
            <person name="Fukano H."/>
            <person name="Asakura T."/>
            <person name="Suzuki M."/>
            <person name="Hoshino Y."/>
        </authorList>
    </citation>
    <scope>NUCLEOTIDE SEQUENCE [LARGE SCALE GENOMIC DNA]</scope>
    <source>
        <strain evidence="7 8">JCM 15655</strain>
    </source>
</reference>
<gene>
    <name evidence="7" type="ORF">MHEC_03570</name>
</gene>
<organism evidence="7 8">
    <name type="scientific">Mycobacterium heckeshornense</name>
    <dbReference type="NCBI Taxonomy" id="110505"/>
    <lineage>
        <taxon>Bacteria</taxon>
        <taxon>Bacillati</taxon>
        <taxon>Actinomycetota</taxon>
        <taxon>Actinomycetes</taxon>
        <taxon>Mycobacteriales</taxon>
        <taxon>Mycobacteriaceae</taxon>
        <taxon>Mycobacterium</taxon>
    </lineage>
</organism>
<feature type="transmembrane region" description="Helical" evidence="6">
    <location>
        <begin position="157"/>
        <end position="177"/>
    </location>
</feature>
<evidence type="ECO:0000256" key="4">
    <source>
        <dbReference type="ARBA" id="ARBA00022989"/>
    </source>
</evidence>
<feature type="transmembrane region" description="Helical" evidence="6">
    <location>
        <begin position="453"/>
        <end position="473"/>
    </location>
</feature>
<feature type="transmembrane region" description="Helical" evidence="6">
    <location>
        <begin position="398"/>
        <end position="420"/>
    </location>
</feature>
<evidence type="ECO:0000256" key="1">
    <source>
        <dbReference type="ARBA" id="ARBA00004651"/>
    </source>
</evidence>
<dbReference type="PANTHER" id="PTHR30250">
    <property type="entry name" value="PST FAMILY PREDICTED COLANIC ACID TRANSPORTER"/>
    <property type="match status" value="1"/>
</dbReference>
<feature type="transmembrane region" description="Helical" evidence="6">
    <location>
        <begin position="83"/>
        <end position="102"/>
    </location>
</feature>
<keyword evidence="8" id="KW-1185">Reference proteome</keyword>
<feature type="transmembrane region" description="Helical" evidence="6">
    <location>
        <begin position="218"/>
        <end position="239"/>
    </location>
</feature>
<dbReference type="PANTHER" id="PTHR30250:SF11">
    <property type="entry name" value="O-ANTIGEN TRANSPORTER-RELATED"/>
    <property type="match status" value="1"/>
</dbReference>
<keyword evidence="3 6" id="KW-0812">Transmembrane</keyword>
<feature type="transmembrane region" description="Helical" evidence="6">
    <location>
        <begin position="189"/>
        <end position="211"/>
    </location>
</feature>
<feature type="transmembrane region" description="Helical" evidence="6">
    <location>
        <begin position="108"/>
        <end position="131"/>
    </location>
</feature>